<keyword evidence="2" id="KW-1185">Reference proteome</keyword>
<name>A0A6A6S9F0_9PLEO</name>
<evidence type="ECO:0000313" key="1">
    <source>
        <dbReference type="EMBL" id="KAF2644365.1"/>
    </source>
</evidence>
<organism evidence="1 2">
    <name type="scientific">Massarina eburnea CBS 473.64</name>
    <dbReference type="NCBI Taxonomy" id="1395130"/>
    <lineage>
        <taxon>Eukaryota</taxon>
        <taxon>Fungi</taxon>
        <taxon>Dikarya</taxon>
        <taxon>Ascomycota</taxon>
        <taxon>Pezizomycotina</taxon>
        <taxon>Dothideomycetes</taxon>
        <taxon>Pleosporomycetidae</taxon>
        <taxon>Pleosporales</taxon>
        <taxon>Massarineae</taxon>
        <taxon>Massarinaceae</taxon>
        <taxon>Massarina</taxon>
    </lineage>
</organism>
<dbReference type="AlphaFoldDB" id="A0A6A6S9F0"/>
<protein>
    <submittedName>
        <fullName evidence="1">Uncharacterized protein</fullName>
    </submittedName>
</protein>
<proteinExistence type="predicted"/>
<gene>
    <name evidence="1" type="ORF">P280DRAFT_515307</name>
</gene>
<sequence length="207" mass="23099">MARKHIGTSPAVSFPSPQAGAGFAQIWRCEGDGGWTMGDGRWAMGDEQQCMSCTWRRRWAGVKLYSGRLWLGHAGGAANRTAAWPGLYTSDNLMQRRSTPFHRQLNERRRSRHRLRRLRHLRHYLVESAVQPGLPSRLPAHAAHAANTAAATHCEEATRVTTTATATTPRTRHSCTCKWTVCPAAPRPPAIRHPPFAIRHLHLPPAQ</sequence>
<evidence type="ECO:0000313" key="2">
    <source>
        <dbReference type="Proteomes" id="UP000799753"/>
    </source>
</evidence>
<dbReference type="EMBL" id="MU006779">
    <property type="protein sequence ID" value="KAF2644365.1"/>
    <property type="molecule type" value="Genomic_DNA"/>
</dbReference>
<dbReference type="Proteomes" id="UP000799753">
    <property type="component" value="Unassembled WGS sequence"/>
</dbReference>
<accession>A0A6A6S9F0</accession>
<reference evidence="1" key="1">
    <citation type="journal article" date="2020" name="Stud. Mycol.">
        <title>101 Dothideomycetes genomes: a test case for predicting lifestyles and emergence of pathogens.</title>
        <authorList>
            <person name="Haridas S."/>
            <person name="Albert R."/>
            <person name="Binder M."/>
            <person name="Bloem J."/>
            <person name="Labutti K."/>
            <person name="Salamov A."/>
            <person name="Andreopoulos B."/>
            <person name="Baker S."/>
            <person name="Barry K."/>
            <person name="Bills G."/>
            <person name="Bluhm B."/>
            <person name="Cannon C."/>
            <person name="Castanera R."/>
            <person name="Culley D."/>
            <person name="Daum C."/>
            <person name="Ezra D."/>
            <person name="Gonzalez J."/>
            <person name="Henrissat B."/>
            <person name="Kuo A."/>
            <person name="Liang C."/>
            <person name="Lipzen A."/>
            <person name="Lutzoni F."/>
            <person name="Magnuson J."/>
            <person name="Mondo S."/>
            <person name="Nolan M."/>
            <person name="Ohm R."/>
            <person name="Pangilinan J."/>
            <person name="Park H.-J."/>
            <person name="Ramirez L."/>
            <person name="Alfaro M."/>
            <person name="Sun H."/>
            <person name="Tritt A."/>
            <person name="Yoshinaga Y."/>
            <person name="Zwiers L.-H."/>
            <person name="Turgeon B."/>
            <person name="Goodwin S."/>
            <person name="Spatafora J."/>
            <person name="Crous P."/>
            <person name="Grigoriev I."/>
        </authorList>
    </citation>
    <scope>NUCLEOTIDE SEQUENCE</scope>
    <source>
        <strain evidence="1">CBS 473.64</strain>
    </source>
</reference>